<dbReference type="SUPFAM" id="SSF54695">
    <property type="entry name" value="POZ domain"/>
    <property type="match status" value="1"/>
</dbReference>
<keyword evidence="2" id="KW-1185">Reference proteome</keyword>
<dbReference type="Gene3D" id="3.30.710.10">
    <property type="entry name" value="Potassium Channel Kv1.1, Chain A"/>
    <property type="match status" value="1"/>
</dbReference>
<organism evidence="1 2">
    <name type="scientific">Necator americanus</name>
    <name type="common">Human hookworm</name>
    <dbReference type="NCBI Taxonomy" id="51031"/>
    <lineage>
        <taxon>Eukaryota</taxon>
        <taxon>Metazoa</taxon>
        <taxon>Ecdysozoa</taxon>
        <taxon>Nematoda</taxon>
        <taxon>Chromadorea</taxon>
        <taxon>Rhabditida</taxon>
        <taxon>Rhabditina</taxon>
        <taxon>Rhabditomorpha</taxon>
        <taxon>Strongyloidea</taxon>
        <taxon>Ancylostomatidae</taxon>
        <taxon>Bunostominae</taxon>
        <taxon>Necator</taxon>
    </lineage>
</organism>
<proteinExistence type="predicted"/>
<name>A0ABR1CFF0_NECAM</name>
<accession>A0ABR1CFF0</accession>
<gene>
    <name evidence="1" type="primary">Necator_chrII.g7503</name>
    <name evidence="1" type="ORF">RB195_019709</name>
</gene>
<dbReference type="Proteomes" id="UP001303046">
    <property type="component" value="Unassembled WGS sequence"/>
</dbReference>
<evidence type="ECO:0000313" key="2">
    <source>
        <dbReference type="Proteomes" id="UP001303046"/>
    </source>
</evidence>
<comment type="caution">
    <text evidence="1">The sequence shown here is derived from an EMBL/GenBank/DDBJ whole genome shotgun (WGS) entry which is preliminary data.</text>
</comment>
<reference evidence="1 2" key="1">
    <citation type="submission" date="2023-08" db="EMBL/GenBank/DDBJ databases">
        <title>A Necator americanus chromosomal reference genome.</title>
        <authorList>
            <person name="Ilik V."/>
            <person name="Petrzelkova K.J."/>
            <person name="Pardy F."/>
            <person name="Fuh T."/>
            <person name="Niatou-Singa F.S."/>
            <person name="Gouil Q."/>
            <person name="Baker L."/>
            <person name="Ritchie M.E."/>
            <person name="Jex A.R."/>
            <person name="Gazzola D."/>
            <person name="Li H."/>
            <person name="Toshio Fujiwara R."/>
            <person name="Zhan B."/>
            <person name="Aroian R.V."/>
            <person name="Pafco B."/>
            <person name="Schwarz E.M."/>
        </authorList>
    </citation>
    <scope>NUCLEOTIDE SEQUENCE [LARGE SCALE GENOMIC DNA]</scope>
    <source>
        <strain evidence="1 2">Aroian</strain>
        <tissue evidence="1">Whole animal</tissue>
    </source>
</reference>
<protein>
    <recommendedName>
        <fullName evidence="3">BTB domain-containing protein</fullName>
    </recommendedName>
</protein>
<dbReference type="EMBL" id="JAVFWL010000002">
    <property type="protein sequence ID" value="KAK6737177.1"/>
    <property type="molecule type" value="Genomic_DNA"/>
</dbReference>
<dbReference type="InterPro" id="IPR011333">
    <property type="entry name" value="SKP1/BTB/POZ_sf"/>
</dbReference>
<sequence>MITISARELGIVRASTHRFRILSTEENTTTATPNSTGLSETYKSGWTGVETIKEGSGNCCSEMGTEILPEVCFSPAPSSFDRPFRIHVQDRTFLIDAESMRKISPVFSVMCYGKDFEGGRELSREIVDEKCGDIDVFLRAVHDNSVINASNFPLILRLSHKYQVLPVISACQDFIKRTNLYVLSADEILTLLMAAYDFHCEREVLVLLIRRLAIEGNGVFSRLKISRFLPAQIYGAVISASMNLNQLRECESMNGHCLKMERSKIRWRNSVCEQCKAICDQCATCDECKKSLCKRHVIEQQCTTNYGRTLVAELKEHIVELEWND</sequence>
<evidence type="ECO:0008006" key="3">
    <source>
        <dbReference type="Google" id="ProtNLM"/>
    </source>
</evidence>
<evidence type="ECO:0000313" key="1">
    <source>
        <dbReference type="EMBL" id="KAK6737177.1"/>
    </source>
</evidence>